<gene>
    <name evidence="1" type="ORF">HNR35_001082</name>
</gene>
<protein>
    <submittedName>
        <fullName evidence="1">Uncharacterized protein</fullName>
    </submittedName>
</protein>
<dbReference type="EMBL" id="JACHFA010000013">
    <property type="protein sequence ID" value="MBB6032079.1"/>
    <property type="molecule type" value="Genomic_DNA"/>
</dbReference>
<proteinExistence type="predicted"/>
<evidence type="ECO:0000313" key="1">
    <source>
        <dbReference type="EMBL" id="MBB6032079.1"/>
    </source>
</evidence>
<sequence length="105" mass="12874">MKNKISPINRLLTKLEVIIFTIYQTNKQFSHYYPETIFEKYNKLIQQLLLYKETPTEIEINTIKLEKINLITRFYTREKDNNLLVYYKINYPIQTCYTKIKDYYG</sequence>
<keyword evidence="2" id="KW-1185">Reference proteome</keyword>
<reference evidence="1 2" key="1">
    <citation type="submission" date="2020-08" db="EMBL/GenBank/DDBJ databases">
        <title>Genomic Encyclopedia of Type Strains, Phase IV (KMG-IV): sequencing the most valuable type-strain genomes for metagenomic binning, comparative biology and taxonomic classification.</title>
        <authorList>
            <person name="Goeker M."/>
        </authorList>
    </citation>
    <scope>NUCLEOTIDE SEQUENCE [LARGE SCALE GENOMIC DNA]</scope>
    <source>
        <strain evidence="1 2">DSM 16813</strain>
    </source>
</reference>
<organism evidence="1 2">
    <name type="scientific">Borreliella spielmanii</name>
    <dbReference type="NCBI Taxonomy" id="88916"/>
    <lineage>
        <taxon>Bacteria</taxon>
        <taxon>Pseudomonadati</taxon>
        <taxon>Spirochaetota</taxon>
        <taxon>Spirochaetia</taxon>
        <taxon>Spirochaetales</taxon>
        <taxon>Borreliaceae</taxon>
        <taxon>Borreliella</taxon>
    </lineage>
</organism>
<name>A0ABR6P7T4_9SPIR</name>
<evidence type="ECO:0000313" key="2">
    <source>
        <dbReference type="Proteomes" id="UP000566276"/>
    </source>
</evidence>
<dbReference type="RefSeq" id="WP_183224439.1">
    <property type="nucleotide sequence ID" value="NZ_JACHFA010000013.1"/>
</dbReference>
<accession>A0ABR6P7T4</accession>
<dbReference type="Proteomes" id="UP000566276">
    <property type="component" value="Unassembled WGS sequence"/>
</dbReference>
<comment type="caution">
    <text evidence="1">The sequence shown here is derived from an EMBL/GenBank/DDBJ whole genome shotgun (WGS) entry which is preliminary data.</text>
</comment>